<keyword evidence="2" id="KW-1185">Reference proteome</keyword>
<organism evidence="1 2">
    <name type="scientific">Rhodocyclus tenuis</name>
    <name type="common">Rhodospirillum tenue</name>
    <dbReference type="NCBI Taxonomy" id="1066"/>
    <lineage>
        <taxon>Bacteria</taxon>
        <taxon>Pseudomonadati</taxon>
        <taxon>Pseudomonadota</taxon>
        <taxon>Betaproteobacteria</taxon>
        <taxon>Rhodocyclales</taxon>
        <taxon>Rhodocyclaceae</taxon>
        <taxon>Rhodocyclus</taxon>
    </lineage>
</organism>
<proteinExistence type="predicted"/>
<gene>
    <name evidence="1" type="ORF">GGD90_002872</name>
</gene>
<dbReference type="InterPro" id="IPR007487">
    <property type="entry name" value="ABC_transpt-TYRBP-like"/>
</dbReference>
<dbReference type="Gene3D" id="3.40.50.2300">
    <property type="match status" value="1"/>
</dbReference>
<dbReference type="Proteomes" id="UP000587070">
    <property type="component" value="Unassembled WGS sequence"/>
</dbReference>
<protein>
    <recommendedName>
        <fullName evidence="3">ABC transporter substrate-binding protein</fullName>
    </recommendedName>
</protein>
<dbReference type="PANTHER" id="PTHR35271:SF1">
    <property type="entry name" value="ABC TRANSPORTER, SUBSTRATE-BINDING LIPOPROTEIN"/>
    <property type="match status" value="1"/>
</dbReference>
<evidence type="ECO:0008006" key="3">
    <source>
        <dbReference type="Google" id="ProtNLM"/>
    </source>
</evidence>
<reference evidence="1 2" key="1">
    <citation type="submission" date="2020-08" db="EMBL/GenBank/DDBJ databases">
        <title>Genome sequencing of Purple Non-Sulfur Bacteria from various extreme environments.</title>
        <authorList>
            <person name="Mayer M."/>
        </authorList>
    </citation>
    <scope>NUCLEOTIDE SEQUENCE [LARGE SCALE GENOMIC DNA]</scope>
    <source>
        <strain evidence="1 2">2761</strain>
    </source>
</reference>
<dbReference type="RefSeq" id="WP_184415208.1">
    <property type="nucleotide sequence ID" value="NZ_JACIGE010000011.1"/>
</dbReference>
<comment type="caution">
    <text evidence="1">The sequence shown here is derived from an EMBL/GenBank/DDBJ whole genome shotgun (WGS) entry which is preliminary data.</text>
</comment>
<dbReference type="EMBL" id="JACIGE010000011">
    <property type="protein sequence ID" value="MBB4248480.1"/>
    <property type="molecule type" value="Genomic_DNA"/>
</dbReference>
<accession>A0A840GC91</accession>
<evidence type="ECO:0000313" key="1">
    <source>
        <dbReference type="EMBL" id="MBB4248480.1"/>
    </source>
</evidence>
<dbReference type="AlphaFoldDB" id="A0A840GC91"/>
<sequence>MVAVVLMLAGRVALAQERVAVLLSERGGHYSEFLDAFYRALADPVLAGRPLTIVELTTVPERAGDPRLAGVSALVAVGVQAMRSAAARDDLPPTLNVLVPRASYERTVAESGRHRARAQFSAIYLDQPLSRQLGLIRLVLPGKRRVAVLLGPDSSFFLPRLRAAVARTGLELISDEVSAEFELIPALSQLLGGADLLLALPDSVVFTRESARSILLTAYRYQKPMFGFSQAYVNAGALAAVFSTPAQIARQTVEMLRAQPNARQTLPLALYPTHFSVSVNRAVARALAIDPPADGALHAALASETDSD</sequence>
<name>A0A840GC91_RHOTE</name>
<dbReference type="PANTHER" id="PTHR35271">
    <property type="entry name" value="ABC TRANSPORTER, SUBSTRATE-BINDING LIPOPROTEIN-RELATED"/>
    <property type="match status" value="1"/>
</dbReference>
<evidence type="ECO:0000313" key="2">
    <source>
        <dbReference type="Proteomes" id="UP000587070"/>
    </source>
</evidence>